<sequence length="197" mass="23184">MINEEEINKLTKEALRSNLDSLGRIINFLGKYENSPIAKFGIYSIIFQYVFNTHEETGKLCRQCGGKCCKVGYPVPVYNFDYNEMKKHLQLKLQKQGDIYLLPRPCPFQKDWMCTIHQFKPYACLSYPFATEDEQMNTIKEYNGKGLPNFHVPEYCLSGKMVIEYMKEVYTNLKNKLNRDPSPKELYEEIKRIFSNK</sequence>
<accession>A0A1W6JZC7</accession>
<dbReference type="Pfam" id="PF03692">
    <property type="entry name" value="CxxCxxCC"/>
    <property type="match status" value="1"/>
</dbReference>
<dbReference type="AlphaFoldDB" id="A0A1W6JZC7"/>
<dbReference type="STRING" id="282676.B6F84_05855"/>
<dbReference type="Proteomes" id="UP000193404">
    <property type="component" value="Chromosome"/>
</dbReference>
<evidence type="ECO:0000313" key="2">
    <source>
        <dbReference type="Proteomes" id="UP000193404"/>
    </source>
</evidence>
<dbReference type="EMBL" id="CP020477">
    <property type="protein sequence ID" value="ARM75608.1"/>
    <property type="molecule type" value="Genomic_DNA"/>
</dbReference>
<dbReference type="InterPro" id="IPR005358">
    <property type="entry name" value="Puta_zinc/iron-chelating_dom"/>
</dbReference>
<evidence type="ECO:0000313" key="1">
    <source>
        <dbReference type="EMBL" id="ARM75608.1"/>
    </source>
</evidence>
<protein>
    <submittedName>
        <fullName evidence="1">Zinc/iron-chelating domain-containing protein</fullName>
    </submittedName>
</protein>
<keyword evidence="2" id="KW-1185">Reference proteome</keyword>
<dbReference type="OrthoDB" id="36424at2157"/>
<reference evidence="1 2" key="1">
    <citation type="submission" date="2017-03" db="EMBL/GenBank/DDBJ databases">
        <title>Sulfur activation and transportation mechanism of thermophilic Archaea Acidianus manzaensis YN-25.</title>
        <authorList>
            <person name="Ma Y."/>
            <person name="Yang Y."/>
            <person name="Xia J."/>
        </authorList>
    </citation>
    <scope>NUCLEOTIDE SEQUENCE [LARGE SCALE GENOMIC DNA]</scope>
    <source>
        <strain evidence="1 2">YN-25</strain>
    </source>
</reference>
<dbReference type="KEGG" id="aman:B6F84_05855"/>
<gene>
    <name evidence="1" type="ORF">B6F84_05855</name>
</gene>
<organism evidence="1 2">
    <name type="scientific">Acidianus manzaensis</name>
    <dbReference type="NCBI Taxonomy" id="282676"/>
    <lineage>
        <taxon>Archaea</taxon>
        <taxon>Thermoproteota</taxon>
        <taxon>Thermoprotei</taxon>
        <taxon>Sulfolobales</taxon>
        <taxon>Sulfolobaceae</taxon>
        <taxon>Acidianus</taxon>
    </lineage>
</organism>
<proteinExistence type="predicted"/>
<dbReference type="RefSeq" id="WP_148691379.1">
    <property type="nucleotide sequence ID" value="NZ_CP020477.1"/>
</dbReference>
<name>A0A1W6JZC7_9CREN</name>
<dbReference type="GeneID" id="41590425"/>